<dbReference type="Gene3D" id="1.10.287.470">
    <property type="entry name" value="Helix hairpin bin"/>
    <property type="match status" value="1"/>
</dbReference>
<keyword evidence="5" id="KW-1185">Reference proteome</keyword>
<dbReference type="InterPro" id="IPR006143">
    <property type="entry name" value="RND_pump_MFP"/>
</dbReference>
<dbReference type="InterPro" id="IPR058792">
    <property type="entry name" value="Beta-barrel_RND_2"/>
</dbReference>
<sequence>MRARPLILVVVGVVILAALWFAFAGRRAAAPPPAPPQPAAIELAPEDIATVVAGDIDNTLALTGTLGAIQQTTLTAQIEGKIASVEVRPGAAVTQGQVLARFDTANQQRQVAVAQAQLEKSRELLEYNRKLAKRNADLLAQNFISKNAFDNTQSQLQTAQADERAAVAQLGVAQQAVDNGTVRAPFTGTLAQRLVEPGQHVGVNSQLFTLVDLTELELAAAVPSTRIADVHVGQNVDFNVEGYRRAFSGTIIRINPTVDENSKTVSIYIRVPNPDGELRSGLFAQGTVLVDRRKGVSTLPLAAVHGDGSNAYVLTIESDRLVRRAVQVGATDLRRGQAELVSGPALGSKVLASNIALTAGTAVKLPTQGK</sequence>
<reference evidence="5" key="1">
    <citation type="journal article" date="2019" name="Int. J. Syst. Evol. Microbiol.">
        <title>The Global Catalogue of Microorganisms (GCM) 10K type strain sequencing project: providing services to taxonomists for standard genome sequencing and annotation.</title>
        <authorList>
            <consortium name="The Broad Institute Genomics Platform"/>
            <consortium name="The Broad Institute Genome Sequencing Center for Infectious Disease"/>
            <person name="Wu L."/>
            <person name="Ma J."/>
        </authorList>
    </citation>
    <scope>NUCLEOTIDE SEQUENCE [LARGE SCALE GENOMIC DNA]</scope>
    <source>
        <strain evidence="5">NBRC 104970</strain>
    </source>
</reference>
<dbReference type="SUPFAM" id="SSF111369">
    <property type="entry name" value="HlyD-like secretion proteins"/>
    <property type="match status" value="1"/>
</dbReference>
<dbReference type="Pfam" id="PF25954">
    <property type="entry name" value="Beta-barrel_RND_2"/>
    <property type="match status" value="1"/>
</dbReference>
<feature type="domain" description="CusB-like beta-barrel" evidence="2">
    <location>
        <begin position="218"/>
        <end position="287"/>
    </location>
</feature>
<comment type="caution">
    <text evidence="4">The sequence shown here is derived from an EMBL/GenBank/DDBJ whole genome shotgun (WGS) entry which is preliminary data.</text>
</comment>
<feature type="domain" description="CzcB-like barrel-sandwich hybrid" evidence="3">
    <location>
        <begin position="72"/>
        <end position="212"/>
    </location>
</feature>
<dbReference type="RefSeq" id="WP_018749046.1">
    <property type="nucleotide sequence ID" value="NZ_BSOZ01000010.1"/>
</dbReference>
<gene>
    <name evidence="4" type="ORF">GCM10007860_10260</name>
</gene>
<evidence type="ECO:0000313" key="5">
    <source>
        <dbReference type="Proteomes" id="UP001156836"/>
    </source>
</evidence>
<dbReference type="Gene3D" id="2.40.420.20">
    <property type="match status" value="1"/>
</dbReference>
<dbReference type="EMBL" id="BSOZ01000010">
    <property type="protein sequence ID" value="GLS03881.1"/>
    <property type="molecule type" value="Genomic_DNA"/>
</dbReference>
<evidence type="ECO:0000259" key="3">
    <source>
        <dbReference type="Pfam" id="PF25973"/>
    </source>
</evidence>
<evidence type="ECO:0000313" key="4">
    <source>
        <dbReference type="EMBL" id="GLS03881.1"/>
    </source>
</evidence>
<dbReference type="PANTHER" id="PTHR30469">
    <property type="entry name" value="MULTIDRUG RESISTANCE PROTEIN MDTA"/>
    <property type="match status" value="1"/>
</dbReference>
<protein>
    <submittedName>
        <fullName evidence="4">MexH family multidrug efflux RND transporter periplasmic adaptor subunit</fullName>
    </submittedName>
</protein>
<name>A0ABQ6BTL9_9NEIS</name>
<dbReference type="NCBIfam" id="TIGR01730">
    <property type="entry name" value="RND_mfp"/>
    <property type="match status" value="1"/>
</dbReference>
<dbReference type="Proteomes" id="UP001156836">
    <property type="component" value="Unassembled WGS sequence"/>
</dbReference>
<comment type="similarity">
    <text evidence="1">Belongs to the membrane fusion protein (MFP) (TC 8.A.1) family.</text>
</comment>
<dbReference type="Gene3D" id="2.40.50.100">
    <property type="match status" value="1"/>
</dbReference>
<dbReference type="InterPro" id="IPR058647">
    <property type="entry name" value="BSH_CzcB-like"/>
</dbReference>
<organism evidence="4 5">
    <name type="scientific">Chitiniphilus shinanonensis</name>
    <dbReference type="NCBI Taxonomy" id="553088"/>
    <lineage>
        <taxon>Bacteria</taxon>
        <taxon>Pseudomonadati</taxon>
        <taxon>Pseudomonadota</taxon>
        <taxon>Betaproteobacteria</taxon>
        <taxon>Neisseriales</taxon>
        <taxon>Chitinibacteraceae</taxon>
        <taxon>Chitiniphilus</taxon>
    </lineage>
</organism>
<evidence type="ECO:0000256" key="1">
    <source>
        <dbReference type="ARBA" id="ARBA00009477"/>
    </source>
</evidence>
<accession>A0ABQ6BTL9</accession>
<dbReference type="Gene3D" id="2.40.30.170">
    <property type="match status" value="1"/>
</dbReference>
<dbReference type="Pfam" id="PF25973">
    <property type="entry name" value="BSH_CzcB"/>
    <property type="match status" value="1"/>
</dbReference>
<proteinExistence type="inferred from homology"/>
<evidence type="ECO:0000259" key="2">
    <source>
        <dbReference type="Pfam" id="PF25954"/>
    </source>
</evidence>